<name>M5RC46_9BACT</name>
<dbReference type="OrthoDB" id="290932at2"/>
<dbReference type="EMBL" id="ANOG01000930">
    <property type="protein sequence ID" value="EMI16641.1"/>
    <property type="molecule type" value="Genomic_DNA"/>
</dbReference>
<sequence>MDWRLRLALRLKQSGQLFYNVESHAERPFATGSPQRFMTNDTTKPEPKPSRPACPVCGGAMIEIRAKLQCSRCHTICETCCEGGPG</sequence>
<accession>M5RC46</accession>
<dbReference type="AlphaFoldDB" id="M5RC46"/>
<dbReference type="Proteomes" id="UP000011991">
    <property type="component" value="Unassembled WGS sequence"/>
</dbReference>
<keyword evidence="3" id="KW-1185">Reference proteome</keyword>
<organism evidence="2 3">
    <name type="scientific">Rhodopirellula maiorica SM1</name>
    <dbReference type="NCBI Taxonomy" id="1265738"/>
    <lineage>
        <taxon>Bacteria</taxon>
        <taxon>Pseudomonadati</taxon>
        <taxon>Planctomycetota</taxon>
        <taxon>Planctomycetia</taxon>
        <taxon>Pirellulales</taxon>
        <taxon>Pirellulaceae</taxon>
        <taxon>Novipirellula</taxon>
    </lineage>
</organism>
<comment type="caution">
    <text evidence="2">The sequence shown here is derived from an EMBL/GenBank/DDBJ whole genome shotgun (WGS) entry which is preliminary data.</text>
</comment>
<feature type="region of interest" description="Disordered" evidence="1">
    <location>
        <begin position="30"/>
        <end position="51"/>
    </location>
</feature>
<gene>
    <name evidence="2" type="ORF">RMSM_06439</name>
</gene>
<evidence type="ECO:0000256" key="1">
    <source>
        <dbReference type="SAM" id="MobiDB-lite"/>
    </source>
</evidence>
<evidence type="ECO:0000313" key="2">
    <source>
        <dbReference type="EMBL" id="EMI16641.1"/>
    </source>
</evidence>
<dbReference type="PATRIC" id="fig|1265738.3.peg.6425"/>
<protein>
    <submittedName>
        <fullName evidence="2">Uncharacterized protein</fullName>
    </submittedName>
</protein>
<proteinExistence type="predicted"/>
<reference evidence="2 3" key="1">
    <citation type="journal article" date="2013" name="Mar. Genomics">
        <title>Expression of sulfatases in Rhodopirellula baltica and the diversity of sulfatases in the genus Rhodopirellula.</title>
        <authorList>
            <person name="Wegner C.E."/>
            <person name="Richter-Heitmann T."/>
            <person name="Klindworth A."/>
            <person name="Klockow C."/>
            <person name="Richter M."/>
            <person name="Achstetter T."/>
            <person name="Glockner F.O."/>
            <person name="Harder J."/>
        </authorList>
    </citation>
    <scope>NUCLEOTIDE SEQUENCE [LARGE SCALE GENOMIC DNA]</scope>
    <source>
        <strain evidence="2 3">SM1</strain>
    </source>
</reference>
<evidence type="ECO:0000313" key="3">
    <source>
        <dbReference type="Proteomes" id="UP000011991"/>
    </source>
</evidence>
<feature type="compositionally biased region" description="Polar residues" evidence="1">
    <location>
        <begin position="32"/>
        <end position="42"/>
    </location>
</feature>